<keyword evidence="4" id="KW-1185">Reference proteome</keyword>
<protein>
    <recommendedName>
        <fullName evidence="2">CBS domain-containing protein</fullName>
    </recommendedName>
</protein>
<dbReference type="Pfam" id="PF00571">
    <property type="entry name" value="CBS"/>
    <property type="match status" value="2"/>
</dbReference>
<evidence type="ECO:0000313" key="4">
    <source>
        <dbReference type="Proteomes" id="UP000248536"/>
    </source>
</evidence>
<dbReference type="AlphaFoldDB" id="A0A2Z4LUR3"/>
<sequence>MGEHISKSRFDDLEREAFVGHLLSDIKILEHLLEENLIEDDIVRIGAEQEMCLVNNDYRPSGKSLNLLKNIDDPYFTTELASYNLEANLDPFQLGNDCFSKVEKQLKTLLKKANTEAEKLNMKILLTGILPTISKNELGIDYMTPIPRYYKLNEVLTSFRGDHFALKIKGVDELTLRHDSVLFEACNTSFQLHLQIPPNDFIKSYNWSQAIAGPVLGICCNSPLLMGRELWKETRIALFQQSLDTRKWTYALKEQMARVCFGNHWQKDSVVEIFKEDISTHRIALTKPIKKNSLDVLKSGAIPKLEALNLYNGTVYRWNRPCYGVGNGKPHLRIENRYIPSGPTVIDEIANFAFWVGLMVGRPKKFDDMSNVMDFKEAKLNFIKSARTGRQTIFSWLGKSISSEDLILNELLPIAYEGLKKYDIDNKDIDRLLGIIESRAKNGTGAEWQVKNYRNLRKQMKLDSVLVALTKGIFDNQQKNIPVHEWPSLSGATKSSNSFEWVGQIMSTKLMKLHEDDYIDLALSIMQWNNIHHIPVENNKGELTGLLTWSHIEELKKNSNKKNTRISDIMIKKVVTVQPRTRLNTAKKLMDEYQIGCLPVCVGTNLVGIISKTDL</sequence>
<organism evidence="3 4">
    <name type="scientific">Flagellimonas maritima</name>
    <dbReference type="NCBI Taxonomy" id="1383885"/>
    <lineage>
        <taxon>Bacteria</taxon>
        <taxon>Pseudomonadati</taxon>
        <taxon>Bacteroidota</taxon>
        <taxon>Flavobacteriia</taxon>
        <taxon>Flavobacteriales</taxon>
        <taxon>Flavobacteriaceae</taxon>
        <taxon>Flagellimonas</taxon>
    </lineage>
</organism>
<dbReference type="Proteomes" id="UP000248536">
    <property type="component" value="Chromosome"/>
</dbReference>
<dbReference type="SMART" id="SM00116">
    <property type="entry name" value="CBS"/>
    <property type="match status" value="2"/>
</dbReference>
<evidence type="ECO:0000313" key="3">
    <source>
        <dbReference type="EMBL" id="AWX45037.1"/>
    </source>
</evidence>
<feature type="domain" description="CBS" evidence="2">
    <location>
        <begin position="506"/>
        <end position="562"/>
    </location>
</feature>
<evidence type="ECO:0000256" key="1">
    <source>
        <dbReference type="PROSITE-ProRule" id="PRU00703"/>
    </source>
</evidence>
<dbReference type="InterPro" id="IPR014746">
    <property type="entry name" value="Gln_synth/guanido_kin_cat_dom"/>
</dbReference>
<accession>A0A2Z4LUR3</accession>
<proteinExistence type="predicted"/>
<gene>
    <name evidence="3" type="ORF">HME9304_02045</name>
</gene>
<dbReference type="Gene3D" id="3.30.590.20">
    <property type="match status" value="1"/>
</dbReference>
<dbReference type="EMBL" id="CP030104">
    <property type="protein sequence ID" value="AWX45037.1"/>
    <property type="molecule type" value="Genomic_DNA"/>
</dbReference>
<dbReference type="Gene3D" id="3.10.580.10">
    <property type="entry name" value="CBS-domain"/>
    <property type="match status" value="1"/>
</dbReference>
<feature type="domain" description="CBS" evidence="2">
    <location>
        <begin position="570"/>
        <end position="615"/>
    </location>
</feature>
<dbReference type="InterPro" id="IPR050141">
    <property type="entry name" value="GCL_type2/YbdK_subfam"/>
</dbReference>
<reference evidence="3 4" key="1">
    <citation type="submission" date="2018-06" db="EMBL/GenBank/DDBJ databases">
        <title>Spongiibacterium sp. HME9304 Genome sequencing and assembly.</title>
        <authorList>
            <person name="Kang H."/>
            <person name="Kim H."/>
            <person name="Joh K."/>
        </authorList>
    </citation>
    <scope>NUCLEOTIDE SEQUENCE [LARGE SCALE GENOMIC DNA]</scope>
    <source>
        <strain evidence="3 4">HME9304</strain>
    </source>
</reference>
<evidence type="ECO:0000259" key="2">
    <source>
        <dbReference type="PROSITE" id="PS51371"/>
    </source>
</evidence>
<dbReference type="OrthoDB" id="240589at2"/>
<keyword evidence="1" id="KW-0129">CBS domain</keyword>
<dbReference type="RefSeq" id="WP_112378460.1">
    <property type="nucleotide sequence ID" value="NZ_CP030104.1"/>
</dbReference>
<dbReference type="PANTHER" id="PTHR36510:SF3">
    <property type="entry name" value="CONSERVED PROTEIN"/>
    <property type="match status" value="1"/>
</dbReference>
<dbReference type="PANTHER" id="PTHR36510">
    <property type="entry name" value="GLUTAMATE--CYSTEINE LIGASE 2-RELATED"/>
    <property type="match status" value="1"/>
</dbReference>
<dbReference type="InterPro" id="IPR046342">
    <property type="entry name" value="CBS_dom_sf"/>
</dbReference>
<dbReference type="GO" id="GO:0016879">
    <property type="term" value="F:ligase activity, forming carbon-nitrogen bonds"/>
    <property type="evidence" value="ECO:0007669"/>
    <property type="project" value="TreeGrafter"/>
</dbReference>
<dbReference type="InterPro" id="IPR000644">
    <property type="entry name" value="CBS_dom"/>
</dbReference>
<name>A0A2Z4LUR3_9FLAO</name>
<dbReference type="KEGG" id="spon:HME9304_02045"/>
<dbReference type="SUPFAM" id="SSF55931">
    <property type="entry name" value="Glutamine synthetase/guanido kinase"/>
    <property type="match status" value="1"/>
</dbReference>
<dbReference type="PROSITE" id="PS51371">
    <property type="entry name" value="CBS"/>
    <property type="match status" value="2"/>
</dbReference>
<dbReference type="SUPFAM" id="SSF54631">
    <property type="entry name" value="CBS-domain pair"/>
    <property type="match status" value="1"/>
</dbReference>